<evidence type="ECO:0008006" key="3">
    <source>
        <dbReference type="Google" id="ProtNLM"/>
    </source>
</evidence>
<accession>A0ABY2EVE4</accession>
<comment type="caution">
    <text evidence="1">The sequence shown here is derived from an EMBL/GenBank/DDBJ whole genome shotgun (WGS) entry which is preliminary data.</text>
</comment>
<name>A0ABY2EVE4_9GAMM</name>
<reference evidence="1 2" key="1">
    <citation type="submission" date="2019-03" db="EMBL/GenBank/DDBJ databases">
        <title>Genomic Encyclopedia of Archaeal and Bacterial Type Strains, Phase II (KMG-II): from individual species to whole genera.</title>
        <authorList>
            <person name="Goeker M."/>
        </authorList>
    </citation>
    <scope>NUCLEOTIDE SEQUENCE [LARGE SCALE GENOMIC DNA]</scope>
    <source>
        <strain evidence="1 2">DSM 15594</strain>
    </source>
</reference>
<protein>
    <recommendedName>
        <fullName evidence="3">DNA-binding protein</fullName>
    </recommendedName>
</protein>
<dbReference type="InterPro" id="IPR012658">
    <property type="entry name" value="YheV"/>
</dbReference>
<keyword evidence="2" id="KW-1185">Reference proteome</keyword>
<dbReference type="NCBIfam" id="TIGR02443">
    <property type="entry name" value="YheV family putative zinc ribbon protein"/>
    <property type="match status" value="1"/>
</dbReference>
<evidence type="ECO:0000313" key="1">
    <source>
        <dbReference type="EMBL" id="TDW56263.1"/>
    </source>
</evidence>
<proteinExistence type="predicted"/>
<gene>
    <name evidence="1" type="ORF">LY04_03066</name>
</gene>
<dbReference type="Gene3D" id="2.20.25.10">
    <property type="match status" value="1"/>
</dbReference>
<dbReference type="Proteomes" id="UP000295058">
    <property type="component" value="Unassembled WGS sequence"/>
</dbReference>
<sequence length="75" mass="8184">MMNSTGSPVVETRRRKRFIAGAVCPQCQSADTMMLYMEHGVEKVECVNCGHHQSQAEAKTESAAGGDIIGIFRPE</sequence>
<organism evidence="1 2">
    <name type="scientific">Oceanimonas baumannii</name>
    <dbReference type="NCBI Taxonomy" id="129578"/>
    <lineage>
        <taxon>Bacteria</taxon>
        <taxon>Pseudomonadati</taxon>
        <taxon>Pseudomonadota</taxon>
        <taxon>Gammaproteobacteria</taxon>
        <taxon>Aeromonadales</taxon>
        <taxon>Aeromonadaceae</taxon>
        <taxon>Oceanimonas</taxon>
    </lineage>
</organism>
<evidence type="ECO:0000313" key="2">
    <source>
        <dbReference type="Proteomes" id="UP000295058"/>
    </source>
</evidence>
<dbReference type="EMBL" id="SODO01000015">
    <property type="protein sequence ID" value="TDW56263.1"/>
    <property type="molecule type" value="Genomic_DNA"/>
</dbReference>
<dbReference type="Pfam" id="PF09526">
    <property type="entry name" value="DUF2387"/>
    <property type="match status" value="1"/>
</dbReference>